<sequence length="98" mass="11228">MIFPTTNTCPNTLPYLNDVHSWAEYASYFVTMFRRRISMLGQFPLYKQGTSCKNQPALDSGHRTCDVVGPPCQYNAWEPRLVGWSNYMACTMTRTYAG</sequence>
<proteinExistence type="predicted"/>
<dbReference type="EMBL" id="ODYU01011551">
    <property type="protein sequence ID" value="SOQ57361.1"/>
    <property type="molecule type" value="Genomic_DNA"/>
</dbReference>
<reference evidence="1" key="1">
    <citation type="submission" date="2016-07" db="EMBL/GenBank/DDBJ databases">
        <authorList>
            <person name="Bretaudeau A."/>
        </authorList>
    </citation>
    <scope>NUCLEOTIDE SEQUENCE</scope>
    <source>
        <strain evidence="1">Rice</strain>
        <tissue evidence="1">Whole body</tissue>
    </source>
</reference>
<accession>A0A2H1WWC8</accession>
<evidence type="ECO:0000313" key="1">
    <source>
        <dbReference type="EMBL" id="SOQ57361.1"/>
    </source>
</evidence>
<protein>
    <submittedName>
        <fullName evidence="1">SFRICE_039232</fullName>
    </submittedName>
</protein>
<gene>
    <name evidence="1" type="ORF">SFRICE_039232</name>
</gene>
<organism evidence="1">
    <name type="scientific">Spodoptera frugiperda</name>
    <name type="common">Fall armyworm</name>
    <dbReference type="NCBI Taxonomy" id="7108"/>
    <lineage>
        <taxon>Eukaryota</taxon>
        <taxon>Metazoa</taxon>
        <taxon>Ecdysozoa</taxon>
        <taxon>Arthropoda</taxon>
        <taxon>Hexapoda</taxon>
        <taxon>Insecta</taxon>
        <taxon>Pterygota</taxon>
        <taxon>Neoptera</taxon>
        <taxon>Endopterygota</taxon>
        <taxon>Lepidoptera</taxon>
        <taxon>Glossata</taxon>
        <taxon>Ditrysia</taxon>
        <taxon>Noctuoidea</taxon>
        <taxon>Noctuidae</taxon>
        <taxon>Amphipyrinae</taxon>
        <taxon>Spodoptera</taxon>
    </lineage>
</organism>
<dbReference type="AlphaFoldDB" id="A0A2H1WWC8"/>
<name>A0A2H1WWC8_SPOFR</name>